<feature type="transmembrane region" description="Helical" evidence="8">
    <location>
        <begin position="151"/>
        <end position="174"/>
    </location>
</feature>
<feature type="compositionally biased region" description="Low complexity" evidence="7">
    <location>
        <begin position="1"/>
        <end position="13"/>
    </location>
</feature>
<keyword evidence="4 8" id="KW-1133">Transmembrane helix</keyword>
<evidence type="ECO:0000256" key="5">
    <source>
        <dbReference type="ARBA" id="ARBA00023065"/>
    </source>
</evidence>
<evidence type="ECO:0000256" key="2">
    <source>
        <dbReference type="ARBA" id="ARBA00022448"/>
    </source>
</evidence>
<dbReference type="Proteomes" id="UP001515480">
    <property type="component" value="Unassembled WGS sequence"/>
</dbReference>
<dbReference type="Gene3D" id="1.10.287.630">
    <property type="entry name" value="Helix hairpin bin"/>
    <property type="match status" value="1"/>
</dbReference>
<dbReference type="PANTHER" id="PTHR45689:SF5">
    <property type="entry name" value="I[[H]] CHANNEL, ISOFORM E"/>
    <property type="match status" value="1"/>
</dbReference>
<dbReference type="GO" id="GO:0005249">
    <property type="term" value="F:voltage-gated potassium channel activity"/>
    <property type="evidence" value="ECO:0007669"/>
    <property type="project" value="TreeGrafter"/>
</dbReference>
<dbReference type="SUPFAM" id="SSF81324">
    <property type="entry name" value="Voltage-gated potassium channels"/>
    <property type="match status" value="1"/>
</dbReference>
<feature type="domain" description="Cyclic nucleotide-binding" evidence="9">
    <location>
        <begin position="459"/>
        <end position="564"/>
    </location>
</feature>
<sequence length="699" mass="77740">MSSSPLPAASPLLKEPSDSFTEDEAPPSLSSQLAALSHTVAALTEATHRLEARLERISYTGHANPRFSSSRTSTREQENAAQVERFLKRHASDTILGTSGGDERQEGGGGGERLLLYPGQGFRLWWDVVSVLLVLFTLISLPYRIAFILDWSLFLTVIDLLIDIFFIVDLPLNFITAHRVKDELVTSYREIAKLYLRSWFAVDLIASIPIDWFLPDGLPVFADPFPNATYTTDDVVGGLSRFIRIAKVLKLLRLLRLLRLVRLLGEFAESSVPLSGGSRRVLKLACFMALFSHWNGCIQFLIAQLEGFPADSWVVRAGIHTKTPFVQWSWSFFHSNCQMLSIAVGVLNPERTIEVWSYLVSMVLGAILYAIFVASLTTVIHDANASGRAYQTKVDMVNNYIRHTKLPAVTKHKLRTYFKLCFPAKKAFDEKAILSEITRPLREEVCMHKCRDVLGHLHALENSEAGLKGSLSQALQPVVFVEGDYIIRSGWKAEAMYFITSGKVHVMSSKGSSASAPTHVATLGEGSFFGEVAMLSSSQRAISDVLVKEHVKGFTLNYSDFRWLSEIYPSFKVWLEAVVRLRLVNTEAGAELVSSTATASTNGRVLKRCSTSEHIDLQDLIDANDRRRQQSANRERSRPTKMHSNIRSHFPSHFPSTPLGRSLSRRSRKSSTVPGSFAAHASVTHEASSPASIRGSSRV</sequence>
<dbReference type="PROSITE" id="PS50042">
    <property type="entry name" value="CNMP_BINDING_3"/>
    <property type="match status" value="1"/>
</dbReference>
<keyword evidence="6 8" id="KW-0472">Membrane</keyword>
<feature type="compositionally biased region" description="Polar residues" evidence="7">
    <location>
        <begin position="685"/>
        <end position="699"/>
    </location>
</feature>
<feature type="transmembrane region" description="Helical" evidence="8">
    <location>
        <begin position="124"/>
        <end position="145"/>
    </location>
</feature>
<feature type="region of interest" description="Disordered" evidence="7">
    <location>
        <begin position="1"/>
        <end position="30"/>
    </location>
</feature>
<evidence type="ECO:0000256" key="1">
    <source>
        <dbReference type="ARBA" id="ARBA00004141"/>
    </source>
</evidence>
<dbReference type="AlphaFoldDB" id="A0AB34IR05"/>
<protein>
    <recommendedName>
        <fullName evidence="9">Cyclic nucleotide-binding domain-containing protein</fullName>
    </recommendedName>
</protein>
<dbReference type="Pfam" id="PF00027">
    <property type="entry name" value="cNMP_binding"/>
    <property type="match status" value="1"/>
</dbReference>
<dbReference type="InterPro" id="IPR000595">
    <property type="entry name" value="cNMP-bd_dom"/>
</dbReference>
<dbReference type="Pfam" id="PF00520">
    <property type="entry name" value="Ion_trans"/>
    <property type="match status" value="1"/>
</dbReference>
<comment type="subcellular location">
    <subcellularLocation>
        <location evidence="1">Membrane</location>
        <topology evidence="1">Multi-pass membrane protein</topology>
    </subcellularLocation>
</comment>
<keyword evidence="5" id="KW-0406">Ion transport</keyword>
<keyword evidence="2" id="KW-0813">Transport</keyword>
<organism evidence="10 11">
    <name type="scientific">Prymnesium parvum</name>
    <name type="common">Toxic golden alga</name>
    <dbReference type="NCBI Taxonomy" id="97485"/>
    <lineage>
        <taxon>Eukaryota</taxon>
        <taxon>Haptista</taxon>
        <taxon>Haptophyta</taxon>
        <taxon>Prymnesiophyceae</taxon>
        <taxon>Prymnesiales</taxon>
        <taxon>Prymnesiaceae</taxon>
        <taxon>Prymnesium</taxon>
    </lineage>
</organism>
<dbReference type="SMART" id="SM00100">
    <property type="entry name" value="cNMP"/>
    <property type="match status" value="1"/>
</dbReference>
<gene>
    <name evidence="10" type="ORF">AB1Y20_012316</name>
</gene>
<evidence type="ECO:0000256" key="8">
    <source>
        <dbReference type="SAM" id="Phobius"/>
    </source>
</evidence>
<dbReference type="InterPro" id="IPR014710">
    <property type="entry name" value="RmlC-like_jellyroll"/>
</dbReference>
<evidence type="ECO:0000256" key="6">
    <source>
        <dbReference type="ARBA" id="ARBA00023136"/>
    </source>
</evidence>
<evidence type="ECO:0000256" key="7">
    <source>
        <dbReference type="SAM" id="MobiDB-lite"/>
    </source>
</evidence>
<dbReference type="GO" id="GO:0098855">
    <property type="term" value="C:HCN channel complex"/>
    <property type="evidence" value="ECO:0007669"/>
    <property type="project" value="TreeGrafter"/>
</dbReference>
<proteinExistence type="predicted"/>
<keyword evidence="3 8" id="KW-0812">Transmembrane</keyword>
<feature type="compositionally biased region" description="Basic and acidic residues" evidence="7">
    <location>
        <begin position="622"/>
        <end position="638"/>
    </location>
</feature>
<dbReference type="CDD" id="cd00038">
    <property type="entry name" value="CAP_ED"/>
    <property type="match status" value="1"/>
</dbReference>
<evidence type="ECO:0000313" key="11">
    <source>
        <dbReference type="Proteomes" id="UP001515480"/>
    </source>
</evidence>
<name>A0AB34IR05_PRYPA</name>
<dbReference type="GO" id="GO:0003254">
    <property type="term" value="P:regulation of membrane depolarization"/>
    <property type="evidence" value="ECO:0007669"/>
    <property type="project" value="TreeGrafter"/>
</dbReference>
<dbReference type="InterPro" id="IPR051413">
    <property type="entry name" value="K/Na_HCN_channel"/>
</dbReference>
<dbReference type="InterPro" id="IPR018490">
    <property type="entry name" value="cNMP-bd_dom_sf"/>
</dbReference>
<dbReference type="PANTHER" id="PTHR45689">
    <property type="entry name" value="I[[H]] CHANNEL, ISOFORM E"/>
    <property type="match status" value="1"/>
</dbReference>
<reference evidence="10 11" key="1">
    <citation type="journal article" date="2024" name="Science">
        <title>Giant polyketide synthase enzymes in the biosynthesis of giant marine polyether toxins.</title>
        <authorList>
            <person name="Fallon T.R."/>
            <person name="Shende V.V."/>
            <person name="Wierzbicki I.H."/>
            <person name="Pendleton A.L."/>
            <person name="Watervoot N.F."/>
            <person name="Auber R.P."/>
            <person name="Gonzalez D.J."/>
            <person name="Wisecaver J.H."/>
            <person name="Moore B.S."/>
        </authorList>
    </citation>
    <scope>NUCLEOTIDE SEQUENCE [LARGE SCALE GENOMIC DNA]</scope>
    <source>
        <strain evidence="10 11">12B1</strain>
    </source>
</reference>
<dbReference type="EMBL" id="JBGBPQ010000021">
    <property type="protein sequence ID" value="KAL1503852.1"/>
    <property type="molecule type" value="Genomic_DNA"/>
</dbReference>
<evidence type="ECO:0000259" key="9">
    <source>
        <dbReference type="PROSITE" id="PS50042"/>
    </source>
</evidence>
<evidence type="ECO:0000256" key="3">
    <source>
        <dbReference type="ARBA" id="ARBA00022692"/>
    </source>
</evidence>
<dbReference type="GO" id="GO:0035725">
    <property type="term" value="P:sodium ion transmembrane transport"/>
    <property type="evidence" value="ECO:0007669"/>
    <property type="project" value="TreeGrafter"/>
</dbReference>
<keyword evidence="11" id="KW-1185">Reference proteome</keyword>
<evidence type="ECO:0000256" key="4">
    <source>
        <dbReference type="ARBA" id="ARBA00022989"/>
    </source>
</evidence>
<dbReference type="Gene3D" id="1.10.287.70">
    <property type="match status" value="1"/>
</dbReference>
<comment type="caution">
    <text evidence="10">The sequence shown here is derived from an EMBL/GenBank/DDBJ whole genome shotgun (WGS) entry which is preliminary data.</text>
</comment>
<evidence type="ECO:0000313" key="10">
    <source>
        <dbReference type="EMBL" id="KAL1503852.1"/>
    </source>
</evidence>
<feature type="transmembrane region" description="Helical" evidence="8">
    <location>
        <begin position="355"/>
        <end position="376"/>
    </location>
</feature>
<feature type="region of interest" description="Disordered" evidence="7">
    <location>
        <begin position="622"/>
        <end position="699"/>
    </location>
</feature>
<dbReference type="InterPro" id="IPR005821">
    <property type="entry name" value="Ion_trans_dom"/>
</dbReference>
<accession>A0AB34IR05</accession>
<dbReference type="SUPFAM" id="SSF51206">
    <property type="entry name" value="cAMP-binding domain-like"/>
    <property type="match status" value="1"/>
</dbReference>
<dbReference type="Gene3D" id="2.60.120.10">
    <property type="entry name" value="Jelly Rolls"/>
    <property type="match status" value="1"/>
</dbReference>